<dbReference type="Pfam" id="PF03886">
    <property type="entry name" value="ABC_trans_aux"/>
    <property type="match status" value="1"/>
</dbReference>
<feature type="domain" description="ABC-type transport auxiliary lipoprotein component" evidence="2">
    <location>
        <begin position="38"/>
        <end position="197"/>
    </location>
</feature>
<evidence type="ECO:0000259" key="2">
    <source>
        <dbReference type="Pfam" id="PF03886"/>
    </source>
</evidence>
<keyword evidence="1" id="KW-0732">Signal</keyword>
<feature type="signal peptide" evidence="1">
    <location>
        <begin position="1"/>
        <end position="32"/>
    </location>
</feature>
<evidence type="ECO:0000313" key="4">
    <source>
        <dbReference type="Proteomes" id="UP000048908"/>
    </source>
</evidence>
<accession>A0A0M6XQA0</accession>
<dbReference type="Proteomes" id="UP000048908">
    <property type="component" value="Unassembled WGS sequence"/>
</dbReference>
<dbReference type="EMBL" id="CXPG01000017">
    <property type="protein sequence ID" value="CTQ33068.1"/>
    <property type="molecule type" value="Genomic_DNA"/>
</dbReference>
<keyword evidence="4" id="KW-1185">Reference proteome</keyword>
<evidence type="ECO:0000313" key="3">
    <source>
        <dbReference type="EMBL" id="CTQ33068.1"/>
    </source>
</evidence>
<gene>
    <name evidence="3" type="ORF">JAN5088_01844</name>
</gene>
<protein>
    <submittedName>
        <fullName evidence="3">ABC-type uncharacterized transport system, auxiliary component</fullName>
    </submittedName>
</protein>
<dbReference type="InterPro" id="IPR006311">
    <property type="entry name" value="TAT_signal"/>
</dbReference>
<dbReference type="STRING" id="282197.SAMN04488517_11357"/>
<dbReference type="Gene3D" id="3.40.50.10610">
    <property type="entry name" value="ABC-type transport auxiliary lipoprotein component"/>
    <property type="match status" value="1"/>
</dbReference>
<dbReference type="AlphaFoldDB" id="A0A0M6XQA0"/>
<dbReference type="InterPro" id="IPR005586">
    <property type="entry name" value="ABC_trans_aux"/>
</dbReference>
<reference evidence="3 4" key="1">
    <citation type="submission" date="2015-07" db="EMBL/GenBank/DDBJ databases">
        <authorList>
            <person name="Noorani M."/>
        </authorList>
    </citation>
    <scope>NUCLEOTIDE SEQUENCE [LARGE SCALE GENOMIC DNA]</scope>
    <source>
        <strain evidence="3 4">CECT 5088</strain>
    </source>
</reference>
<name>A0A0M6XQA0_9RHOB</name>
<organism evidence="3 4">
    <name type="scientific">Jannaschia rubra</name>
    <dbReference type="NCBI Taxonomy" id="282197"/>
    <lineage>
        <taxon>Bacteria</taxon>
        <taxon>Pseudomonadati</taxon>
        <taxon>Pseudomonadota</taxon>
        <taxon>Alphaproteobacteria</taxon>
        <taxon>Rhodobacterales</taxon>
        <taxon>Roseobacteraceae</taxon>
        <taxon>Jannaschia</taxon>
    </lineage>
</organism>
<feature type="chain" id="PRO_5005807064" evidence="1">
    <location>
        <begin position="33"/>
        <end position="203"/>
    </location>
</feature>
<evidence type="ECO:0000256" key="1">
    <source>
        <dbReference type="SAM" id="SignalP"/>
    </source>
</evidence>
<proteinExistence type="predicted"/>
<dbReference type="PROSITE" id="PS51318">
    <property type="entry name" value="TAT"/>
    <property type="match status" value="1"/>
</dbReference>
<sequence>MTLPNLTRRAALLGAAASLGGCSAISSLNAAATVLATYDLTPAPGSTAGARSGRTLVVARPQAGAAITTDRILIKPNPLSVTYLPDARWPDEAPAFLQTLLIRSIADTGRIGYVGPAEGGPVPDRALLTRMDAFQVEVRGEAFLVSVALSLTVLSDSDQRVIATRAFRHSAPVVDDSPLAIVAGFQAVMDALLPQMANFALAA</sequence>
<dbReference type="OrthoDB" id="9808689at2"/>
<dbReference type="SUPFAM" id="SSF159594">
    <property type="entry name" value="XCC0632-like"/>
    <property type="match status" value="1"/>
</dbReference>
<dbReference type="RefSeq" id="WP_055682569.1">
    <property type="nucleotide sequence ID" value="NZ_CXPG01000017.1"/>
</dbReference>